<evidence type="ECO:0000256" key="1">
    <source>
        <dbReference type="SAM" id="Phobius"/>
    </source>
</evidence>
<evidence type="ECO:0000313" key="3">
    <source>
        <dbReference type="Proteomes" id="UP000253570"/>
    </source>
</evidence>
<evidence type="ECO:0000313" key="2">
    <source>
        <dbReference type="EMBL" id="RCL74186.1"/>
    </source>
</evidence>
<keyword evidence="1" id="KW-0472">Membrane</keyword>
<reference evidence="2 3" key="1">
    <citation type="journal article" date="2018" name="Microbiome">
        <title>Fine metagenomic profile of the Mediterranean stratified and mixed water columns revealed by assembly and recruitment.</title>
        <authorList>
            <person name="Haro-Moreno J.M."/>
            <person name="Lopez-Perez M."/>
            <person name="De La Torre J.R."/>
            <person name="Picazo A."/>
            <person name="Camacho A."/>
            <person name="Rodriguez-Valera F."/>
        </authorList>
    </citation>
    <scope>NUCLEOTIDE SEQUENCE [LARGE SCALE GENOMIC DNA]</scope>
    <source>
        <strain evidence="2">MED-G57</strain>
    </source>
</reference>
<feature type="transmembrane region" description="Helical" evidence="1">
    <location>
        <begin position="39"/>
        <end position="64"/>
    </location>
</feature>
<accession>A0A368DS71</accession>
<protein>
    <submittedName>
        <fullName evidence="2">Uncharacterized protein</fullName>
    </submittedName>
</protein>
<keyword evidence="1" id="KW-0812">Transmembrane</keyword>
<keyword evidence="1" id="KW-1133">Transmembrane helix</keyword>
<comment type="caution">
    <text evidence="2">The sequence shown here is derived from an EMBL/GenBank/DDBJ whole genome shotgun (WGS) entry which is preliminary data.</text>
</comment>
<organism evidence="2 3">
    <name type="scientific">PS1 clade bacterium</name>
    <dbReference type="NCBI Taxonomy" id="2175152"/>
    <lineage>
        <taxon>Bacteria</taxon>
        <taxon>Pseudomonadati</taxon>
        <taxon>Pseudomonadota</taxon>
        <taxon>Alphaproteobacteria</taxon>
        <taxon>PS1 clade</taxon>
    </lineage>
</organism>
<name>A0A368DS71_9PROT</name>
<gene>
    <name evidence="2" type="ORF">DBW71_01945</name>
</gene>
<sequence>MNSDKIRKLWIVFISILMILLLSDLFIHRHSYFEIDGFFAFPSIFGFLSCIFLVVISKIIGIFLKRPEGYYDE</sequence>
<proteinExistence type="predicted"/>
<dbReference type="EMBL" id="QOQD01000003">
    <property type="protein sequence ID" value="RCL74186.1"/>
    <property type="molecule type" value="Genomic_DNA"/>
</dbReference>
<dbReference type="Proteomes" id="UP000253570">
    <property type="component" value="Unassembled WGS sequence"/>
</dbReference>
<feature type="transmembrane region" description="Helical" evidence="1">
    <location>
        <begin position="9"/>
        <end position="27"/>
    </location>
</feature>
<dbReference type="AlphaFoldDB" id="A0A368DS71"/>